<protein>
    <submittedName>
        <fullName evidence="3">Uncharacterized protein</fullName>
    </submittedName>
</protein>
<proteinExistence type="predicted"/>
<reference evidence="3" key="1">
    <citation type="journal article" date="2014" name="Genome Announc.">
        <title>Complete sequencing and chromosome-scale genome assembly of the industrial progenitor strain P2niaD18 from the penicillin producer Penicillium chrysogenum.</title>
        <authorList>
            <person name="Specht T."/>
            <person name="Dahlmann T.A."/>
            <person name="Zadra I."/>
            <person name="Kurnsteiner H."/>
            <person name="Kuck U."/>
        </authorList>
    </citation>
    <scope>NUCLEOTIDE SEQUENCE [LARGE SCALE GENOMIC DNA]</scope>
    <source>
        <strain evidence="3">P2niaD18</strain>
    </source>
</reference>
<dbReference type="EMBL" id="CM002798">
    <property type="protein sequence ID" value="KZN92327.1"/>
    <property type="molecule type" value="Genomic_DNA"/>
</dbReference>
<evidence type="ECO:0000256" key="1">
    <source>
        <dbReference type="SAM" id="Coils"/>
    </source>
</evidence>
<gene>
    <name evidence="3" type="ORF">EN45_024810</name>
</gene>
<dbReference type="AlphaFoldDB" id="A0A161ZJ45"/>
<feature type="coiled-coil region" evidence="1">
    <location>
        <begin position="77"/>
        <end position="111"/>
    </location>
</feature>
<feature type="compositionally biased region" description="Polar residues" evidence="2">
    <location>
        <begin position="40"/>
        <end position="56"/>
    </location>
</feature>
<feature type="region of interest" description="Disordered" evidence="2">
    <location>
        <begin position="212"/>
        <end position="240"/>
    </location>
</feature>
<evidence type="ECO:0000313" key="3">
    <source>
        <dbReference type="EMBL" id="KZN92327.1"/>
    </source>
</evidence>
<sequence length="240" mass="26490">MPSRRTTSEAPADTGHGSSESDAAPKRTRRPPSTGHGGSLSDTQGANLHTSLNSSRIAKDRKQQHWKVIHKKCLQGFKDADRERDELLQSIQRLEADKTQTRAKIRQLSDINDQNLAKIQTLEFEKSNMKQQLDAAQIGSTAGDNLLPILLEVSGNFQYAQSQLEKKIEAEKTAEKNKVIFAGFPASDVLQPSWPVHNGQMGSLGTNSLQSYTLPLTNQQPPTQANQQPLPAASHYIPQF</sequence>
<evidence type="ECO:0000256" key="2">
    <source>
        <dbReference type="SAM" id="MobiDB-lite"/>
    </source>
</evidence>
<dbReference type="Proteomes" id="UP000076449">
    <property type="component" value="Chromosome I"/>
</dbReference>
<feature type="region of interest" description="Disordered" evidence="2">
    <location>
        <begin position="1"/>
        <end position="63"/>
    </location>
</feature>
<name>A0A161ZJ45_PENCH</name>
<feature type="compositionally biased region" description="Low complexity" evidence="2">
    <location>
        <begin position="213"/>
        <end position="233"/>
    </location>
</feature>
<accession>A0A161ZJ45</accession>
<organism evidence="3">
    <name type="scientific">Penicillium chrysogenum</name>
    <name type="common">Penicillium notatum</name>
    <dbReference type="NCBI Taxonomy" id="5076"/>
    <lineage>
        <taxon>Eukaryota</taxon>
        <taxon>Fungi</taxon>
        <taxon>Dikarya</taxon>
        <taxon>Ascomycota</taxon>
        <taxon>Pezizomycotina</taxon>
        <taxon>Eurotiomycetes</taxon>
        <taxon>Eurotiomycetidae</taxon>
        <taxon>Eurotiales</taxon>
        <taxon>Aspergillaceae</taxon>
        <taxon>Penicillium</taxon>
        <taxon>Penicillium chrysogenum species complex</taxon>
    </lineage>
</organism>
<keyword evidence="1" id="KW-0175">Coiled coil</keyword>
<dbReference type="PhylomeDB" id="A0A161ZJ45"/>